<dbReference type="Gene3D" id="3.20.70.20">
    <property type="match status" value="2"/>
</dbReference>
<evidence type="ECO:0000256" key="2">
    <source>
        <dbReference type="ARBA" id="ARBA00022628"/>
    </source>
</evidence>
<dbReference type="KEGG" id="slom:PXH66_18200"/>
<accession>A0AAE9ZZH9</accession>
<dbReference type="EMBL" id="CP119075">
    <property type="protein sequence ID" value="WED64273.1"/>
    <property type="molecule type" value="Genomic_DNA"/>
</dbReference>
<feature type="region of interest" description="Disordered" evidence="5">
    <location>
        <begin position="1"/>
        <end position="23"/>
    </location>
</feature>
<dbReference type="PANTHER" id="PTHR43371">
    <property type="entry name" value="VITAMIN B12-DEPENDENT RIBONUCLEOTIDE REDUCTASE"/>
    <property type="match status" value="1"/>
</dbReference>
<keyword evidence="7" id="KW-1185">Reference proteome</keyword>
<comment type="cofactor">
    <cofactor evidence="1">
        <name>adenosylcob(III)alamin</name>
        <dbReference type="ChEBI" id="CHEBI:18408"/>
    </cofactor>
</comment>
<evidence type="ECO:0000256" key="3">
    <source>
        <dbReference type="ARBA" id="ARBA00023002"/>
    </source>
</evidence>
<gene>
    <name evidence="6" type="ORF">PXH66_18200</name>
</gene>
<name>A0AAE9ZZH9_9BACT</name>
<reference evidence="6" key="1">
    <citation type="submission" date="2023-03" db="EMBL/GenBank/DDBJ databases">
        <title>Lomoglobus Profundus gen. nov., sp. nov., a novel member of the phylum Verrucomicrobia, isolated from deep-marine sediment of South China Sea.</title>
        <authorList>
            <person name="Ahmad T."/>
            <person name="Ishaq S.E."/>
            <person name="Wang F."/>
        </authorList>
    </citation>
    <scope>NUCLEOTIDE SEQUENCE</scope>
    <source>
        <strain evidence="6">LMO-M01</strain>
    </source>
</reference>
<sequence>MNFDPSVSDSAPPSTASSSRPMRHAHNGLQDYIAVSRYARYDARKRRRETWAEAVSRVCDMHLGRFADRSLDDVLAAALQAGEAQPSEAALIGQFPTLHDAITAAYAAVEEKRVLPSMRSLQFGGEAILQKHARIYNCAFLHIDRLESLRESLYLLLCGCGVGFSVQQQHVARLPDLAPLAAAETPVETWVVGDTIEGWADALHALVTAAVEGRRITFDYSEIRPAGAPLRTSGGKAPGPEPLMFALDKIAAILRGAAGRQLRPIEVYDCIMWGAKAVLSGGIRRSATICLFSADDEEMGSAKTGNWFETHPQRSASNNSAVIVRAHATRAQFDHLFEAQKQFGEPGFYFVEDADYGANPCVEIGLNPRITVNAETTARLRELGYEGELREGAVMSGVQFCNLTTLSAAAAESPAQFYQLCAHAALIGTLQAGYTDFGYLSPVSRVITEREALLGVSICGILDRPQVLLDEAVLRRGAQVVKAVNLIVARAIGINPAARTTCVKPEGTASLLLGTSSGLHPHHAVRYFRRVQSNKLCPVFQHFKRSNPHMVEESVYDPHGRTEVITFPVEGPDFGIYREEVDALTHLEYIRRVQLAWVQAGRRHETHSPGLHHNVSCTVTVRPGEWDAVAERIWSCRDSFTGIALLPDSGDKAYAQAPREAVATSSDIVRWNGLTYQDVRYTELCEDEDITELKQVVACAGGACELG</sequence>
<evidence type="ECO:0000256" key="4">
    <source>
        <dbReference type="ARBA" id="ARBA00023285"/>
    </source>
</evidence>
<dbReference type="GO" id="GO:0004748">
    <property type="term" value="F:ribonucleoside-diphosphate reductase activity, thioredoxin disulfide as acceptor"/>
    <property type="evidence" value="ECO:0007669"/>
    <property type="project" value="TreeGrafter"/>
</dbReference>
<proteinExistence type="predicted"/>
<evidence type="ECO:0000313" key="6">
    <source>
        <dbReference type="EMBL" id="WED64273.1"/>
    </source>
</evidence>
<keyword evidence="2" id="KW-0846">Cobalamin</keyword>
<dbReference type="InterPro" id="IPR050862">
    <property type="entry name" value="RdRp_reductase_class-2"/>
</dbReference>
<dbReference type="RefSeq" id="WP_330931062.1">
    <property type="nucleotide sequence ID" value="NZ_CP119075.1"/>
</dbReference>
<evidence type="ECO:0000313" key="7">
    <source>
        <dbReference type="Proteomes" id="UP001218638"/>
    </source>
</evidence>
<feature type="compositionally biased region" description="Low complexity" evidence="5">
    <location>
        <begin position="1"/>
        <end position="20"/>
    </location>
</feature>
<protein>
    <submittedName>
        <fullName evidence="6">Recombinase</fullName>
    </submittedName>
</protein>
<evidence type="ECO:0000256" key="5">
    <source>
        <dbReference type="SAM" id="MobiDB-lite"/>
    </source>
</evidence>
<dbReference type="SUPFAM" id="SSF51998">
    <property type="entry name" value="PFL-like glycyl radical enzymes"/>
    <property type="match status" value="1"/>
</dbReference>
<dbReference type="Proteomes" id="UP001218638">
    <property type="component" value="Chromosome"/>
</dbReference>
<keyword evidence="4" id="KW-0170">Cobalt</keyword>
<organism evidence="6 7">
    <name type="scientific">Synoicihabitans lomoniglobus</name>
    <dbReference type="NCBI Taxonomy" id="2909285"/>
    <lineage>
        <taxon>Bacteria</taxon>
        <taxon>Pseudomonadati</taxon>
        <taxon>Verrucomicrobiota</taxon>
        <taxon>Opitutia</taxon>
        <taxon>Opitutales</taxon>
        <taxon>Opitutaceae</taxon>
        <taxon>Synoicihabitans</taxon>
    </lineage>
</organism>
<evidence type="ECO:0000256" key="1">
    <source>
        <dbReference type="ARBA" id="ARBA00001922"/>
    </source>
</evidence>
<dbReference type="GO" id="GO:0031419">
    <property type="term" value="F:cobalamin binding"/>
    <property type="evidence" value="ECO:0007669"/>
    <property type="project" value="UniProtKB-KW"/>
</dbReference>
<dbReference type="PANTHER" id="PTHR43371:SF1">
    <property type="entry name" value="RIBONUCLEOSIDE-DIPHOSPHATE REDUCTASE"/>
    <property type="match status" value="1"/>
</dbReference>
<keyword evidence="3" id="KW-0560">Oxidoreductase</keyword>
<dbReference type="AlphaFoldDB" id="A0AAE9ZZH9"/>